<evidence type="ECO:0000313" key="1">
    <source>
        <dbReference type="EMBL" id="QHT81432.1"/>
    </source>
</evidence>
<protein>
    <submittedName>
        <fullName evidence="1">Uncharacterized protein</fullName>
    </submittedName>
</protein>
<organism evidence="1">
    <name type="scientific">viral metagenome</name>
    <dbReference type="NCBI Taxonomy" id="1070528"/>
    <lineage>
        <taxon>unclassified sequences</taxon>
        <taxon>metagenomes</taxon>
        <taxon>organismal metagenomes</taxon>
    </lineage>
</organism>
<dbReference type="EMBL" id="MN739982">
    <property type="protein sequence ID" value="QHT81432.1"/>
    <property type="molecule type" value="Genomic_DNA"/>
</dbReference>
<dbReference type="AlphaFoldDB" id="A0A6C0HLB8"/>
<name>A0A6C0HLB8_9ZZZZ</name>
<sequence length="165" mass="19122">METFVNNVYSVYELINSNNSTTTQSTFLNTKVISKQYIAYYLYRIYCKYHKLFENIISGSELVNLQKILRIPSENARENMCYPLAGKMTNDEKFLDIIILTILDILNKLGKYITTLPSTPQYTKFIEFLELKQLNIIVQDLVDLQKLVPGLSVSAIRPDYVNDDD</sequence>
<reference evidence="1" key="1">
    <citation type="journal article" date="2020" name="Nature">
        <title>Giant virus diversity and host interactions through global metagenomics.</title>
        <authorList>
            <person name="Schulz F."/>
            <person name="Roux S."/>
            <person name="Paez-Espino D."/>
            <person name="Jungbluth S."/>
            <person name="Walsh D.A."/>
            <person name="Denef V.J."/>
            <person name="McMahon K.D."/>
            <person name="Konstantinidis K.T."/>
            <person name="Eloe-Fadrosh E.A."/>
            <person name="Kyrpides N.C."/>
            <person name="Woyke T."/>
        </authorList>
    </citation>
    <scope>NUCLEOTIDE SEQUENCE</scope>
    <source>
        <strain evidence="1">GVMAG-M-3300023184-13</strain>
    </source>
</reference>
<accession>A0A6C0HLB8</accession>
<proteinExistence type="predicted"/>